<evidence type="ECO:0000313" key="8">
    <source>
        <dbReference type="Proteomes" id="UP000807716"/>
    </source>
</evidence>
<dbReference type="GO" id="GO:0006355">
    <property type="term" value="P:regulation of DNA-templated transcription"/>
    <property type="evidence" value="ECO:0007669"/>
    <property type="project" value="InterPro"/>
</dbReference>
<feature type="compositionally biased region" description="Low complexity" evidence="5">
    <location>
        <begin position="330"/>
        <end position="349"/>
    </location>
</feature>
<dbReference type="PROSITE" id="PS00344">
    <property type="entry name" value="GATA_ZN_FINGER_1"/>
    <property type="match status" value="1"/>
</dbReference>
<dbReference type="Gene3D" id="3.30.50.10">
    <property type="entry name" value="Erythroid Transcription Factor GATA-1, subunit A"/>
    <property type="match status" value="1"/>
</dbReference>
<feature type="non-terminal residue" evidence="7">
    <location>
        <position position="620"/>
    </location>
</feature>
<comment type="caution">
    <text evidence="7">The sequence shown here is derived from an EMBL/GenBank/DDBJ whole genome shotgun (WGS) entry which is preliminary data.</text>
</comment>
<feature type="compositionally biased region" description="Gly residues" evidence="5">
    <location>
        <begin position="298"/>
        <end position="314"/>
    </location>
</feature>
<evidence type="ECO:0000256" key="5">
    <source>
        <dbReference type="SAM" id="MobiDB-lite"/>
    </source>
</evidence>
<feature type="region of interest" description="Disordered" evidence="5">
    <location>
        <begin position="275"/>
        <end position="349"/>
    </location>
</feature>
<dbReference type="PANTHER" id="PTHR45658">
    <property type="entry name" value="GATA TRANSCRIPTION FACTOR"/>
    <property type="match status" value="1"/>
</dbReference>
<feature type="compositionally biased region" description="Polar residues" evidence="5">
    <location>
        <begin position="151"/>
        <end position="170"/>
    </location>
</feature>
<organism evidence="7 8">
    <name type="scientific">Actinomortierella ambigua</name>
    <dbReference type="NCBI Taxonomy" id="1343610"/>
    <lineage>
        <taxon>Eukaryota</taxon>
        <taxon>Fungi</taxon>
        <taxon>Fungi incertae sedis</taxon>
        <taxon>Mucoromycota</taxon>
        <taxon>Mortierellomycotina</taxon>
        <taxon>Mortierellomycetes</taxon>
        <taxon>Mortierellales</taxon>
        <taxon>Mortierellaceae</taxon>
        <taxon>Actinomortierella</taxon>
    </lineage>
</organism>
<dbReference type="SMART" id="SM00401">
    <property type="entry name" value="ZnF_GATA"/>
    <property type="match status" value="1"/>
</dbReference>
<accession>A0A9P6U5Y8</accession>
<protein>
    <recommendedName>
        <fullName evidence="6">GATA-type domain-containing protein</fullName>
    </recommendedName>
</protein>
<dbReference type="EMBL" id="JAAAJB010000230">
    <property type="protein sequence ID" value="KAG0261009.1"/>
    <property type="molecule type" value="Genomic_DNA"/>
</dbReference>
<name>A0A9P6U5Y8_9FUNG</name>
<dbReference type="GO" id="GO:0008270">
    <property type="term" value="F:zinc ion binding"/>
    <property type="evidence" value="ECO:0007669"/>
    <property type="project" value="UniProtKB-KW"/>
</dbReference>
<feature type="compositionally biased region" description="Basic and acidic residues" evidence="5">
    <location>
        <begin position="288"/>
        <end position="297"/>
    </location>
</feature>
<feature type="compositionally biased region" description="Polar residues" evidence="5">
    <location>
        <begin position="471"/>
        <end position="480"/>
    </location>
</feature>
<feature type="compositionally biased region" description="Polar residues" evidence="5">
    <location>
        <begin position="123"/>
        <end position="134"/>
    </location>
</feature>
<feature type="region of interest" description="Disordered" evidence="5">
    <location>
        <begin position="97"/>
        <end position="195"/>
    </location>
</feature>
<dbReference type="OrthoDB" id="2162994at2759"/>
<evidence type="ECO:0000256" key="2">
    <source>
        <dbReference type="ARBA" id="ARBA00022771"/>
    </source>
</evidence>
<dbReference type="PROSITE" id="PS50114">
    <property type="entry name" value="GATA_ZN_FINGER_2"/>
    <property type="match status" value="1"/>
</dbReference>
<feature type="region of interest" description="Disordered" evidence="5">
    <location>
        <begin position="364"/>
        <end position="416"/>
    </location>
</feature>
<feature type="compositionally biased region" description="Low complexity" evidence="5">
    <location>
        <begin position="579"/>
        <end position="598"/>
    </location>
</feature>
<dbReference type="Pfam" id="PF00320">
    <property type="entry name" value="GATA"/>
    <property type="match status" value="1"/>
</dbReference>
<dbReference type="Proteomes" id="UP000807716">
    <property type="component" value="Unassembled WGS sequence"/>
</dbReference>
<feature type="region of interest" description="Disordered" evidence="5">
    <location>
        <begin position="441"/>
        <end position="505"/>
    </location>
</feature>
<feature type="domain" description="GATA-type" evidence="6">
    <location>
        <begin position="396"/>
        <end position="431"/>
    </location>
</feature>
<evidence type="ECO:0000256" key="4">
    <source>
        <dbReference type="PROSITE-ProRule" id="PRU00094"/>
    </source>
</evidence>
<dbReference type="CDD" id="cd00202">
    <property type="entry name" value="ZnF_GATA"/>
    <property type="match status" value="1"/>
</dbReference>
<gene>
    <name evidence="7" type="ORF">DFQ27_003226</name>
</gene>
<evidence type="ECO:0000313" key="7">
    <source>
        <dbReference type="EMBL" id="KAG0261009.1"/>
    </source>
</evidence>
<dbReference type="InterPro" id="IPR000679">
    <property type="entry name" value="Znf_GATA"/>
</dbReference>
<reference evidence="7" key="1">
    <citation type="journal article" date="2020" name="Fungal Divers.">
        <title>Resolving the Mortierellaceae phylogeny through synthesis of multi-gene phylogenetics and phylogenomics.</title>
        <authorList>
            <person name="Vandepol N."/>
            <person name="Liber J."/>
            <person name="Desiro A."/>
            <person name="Na H."/>
            <person name="Kennedy M."/>
            <person name="Barry K."/>
            <person name="Grigoriev I.V."/>
            <person name="Miller A.N."/>
            <person name="O'Donnell K."/>
            <person name="Stajich J.E."/>
            <person name="Bonito G."/>
        </authorList>
    </citation>
    <scope>NUCLEOTIDE SEQUENCE</scope>
    <source>
        <strain evidence="7">BC1065</strain>
    </source>
</reference>
<dbReference type="PANTHER" id="PTHR45658:SF122">
    <property type="entry name" value="GATA ZINC FINGER DOMAIN-CONTAINING PROTEIN 6"/>
    <property type="match status" value="1"/>
</dbReference>
<feature type="compositionally biased region" description="Low complexity" evidence="5">
    <location>
        <begin position="368"/>
        <end position="377"/>
    </location>
</feature>
<evidence type="ECO:0000256" key="3">
    <source>
        <dbReference type="ARBA" id="ARBA00022833"/>
    </source>
</evidence>
<keyword evidence="2 4" id="KW-0863">Zinc-finger</keyword>
<keyword evidence="1" id="KW-0479">Metal-binding</keyword>
<sequence length="620" mass="65506">TEGIRGRSSLPVQDADLKFNQGERQQSHSLKFGTRMPESIDLRAAIEVCETLCKFAIHYSGNSQHQHAKSIHPSVLNEQERANLLAIRSMNMKMLTGFRNGPRASDNDQANPSTAAAAAAASTMGSEPTASNDNCSKHNNEASHKPHSTDDFTPSEQASGPKPTGTTSYTDGLRGGIPPNNEPSLQFGPGPPSDDLTHEMAKAANSMVQLAVRIKAWVNMTPEERMLDEEINIIRGRRSLVMEDQGGGGILGQSTVSSWVPVSTSLKSFAERIGPLEGSTTNLGPPSDARDGQDRSTRGGGGGGGGSGYLGGAGNHSHSSTLAESDGGRVAAPVPSASSSSSQAYGSASNGAMTIGSSNSSSGLMAPGSFHSQASGAGASGTGMPYQKYKKRAKRMQPPGRCQSCNSSDTPEWRRGPDGARTLCNACGLHYAKLVKRQQHQLRMNREGNSSSVPQITFPLRPPQAGLLTDGQGQSQQANEDSGHRQSSSSPSPSLGDPADNEDGADAQDLQEHFEERWMILSSSSTSGHGTKDTNEDALPAREAAVLSGVTTMKPAPVTQSAGEHQQQHQPHSPPSQPLPQLSDSPSRVRSSSNDISDPLAPTKSEVVRLRRKTKVLMRL</sequence>
<dbReference type="GO" id="GO:0043565">
    <property type="term" value="F:sequence-specific DNA binding"/>
    <property type="evidence" value="ECO:0007669"/>
    <property type="project" value="InterPro"/>
</dbReference>
<feature type="region of interest" description="Disordered" evidence="5">
    <location>
        <begin position="552"/>
        <end position="607"/>
    </location>
</feature>
<keyword evidence="8" id="KW-1185">Reference proteome</keyword>
<dbReference type="InterPro" id="IPR051140">
    <property type="entry name" value="GATA_TF"/>
</dbReference>
<dbReference type="SUPFAM" id="SSF57716">
    <property type="entry name" value="Glucocorticoid receptor-like (DNA-binding domain)"/>
    <property type="match status" value="1"/>
</dbReference>
<dbReference type="AlphaFoldDB" id="A0A9P6U5Y8"/>
<proteinExistence type="predicted"/>
<evidence type="ECO:0000256" key="1">
    <source>
        <dbReference type="ARBA" id="ARBA00022723"/>
    </source>
</evidence>
<feature type="compositionally biased region" description="Basic and acidic residues" evidence="5">
    <location>
        <begin position="135"/>
        <end position="150"/>
    </location>
</feature>
<dbReference type="InterPro" id="IPR013088">
    <property type="entry name" value="Znf_NHR/GATA"/>
</dbReference>
<evidence type="ECO:0000259" key="6">
    <source>
        <dbReference type="PROSITE" id="PS50114"/>
    </source>
</evidence>
<keyword evidence="3" id="KW-0862">Zinc</keyword>